<feature type="compositionally biased region" description="Low complexity" evidence="1">
    <location>
        <begin position="22"/>
        <end position="35"/>
    </location>
</feature>
<dbReference type="Proteomes" id="UP000789572">
    <property type="component" value="Unassembled WGS sequence"/>
</dbReference>
<comment type="caution">
    <text evidence="2">The sequence shown here is derived from an EMBL/GenBank/DDBJ whole genome shotgun (WGS) entry which is preliminary data.</text>
</comment>
<keyword evidence="3" id="KW-1185">Reference proteome</keyword>
<accession>A0A9N9HF62</accession>
<feature type="non-terminal residue" evidence="2">
    <location>
        <position position="1"/>
    </location>
</feature>
<dbReference type="EMBL" id="CAJVPJ010006738">
    <property type="protein sequence ID" value="CAG8670808.1"/>
    <property type="molecule type" value="Genomic_DNA"/>
</dbReference>
<protein>
    <submittedName>
        <fullName evidence="2">2492_t:CDS:1</fullName>
    </submittedName>
</protein>
<evidence type="ECO:0000313" key="2">
    <source>
        <dbReference type="EMBL" id="CAG8670808.1"/>
    </source>
</evidence>
<feature type="region of interest" description="Disordered" evidence="1">
    <location>
        <begin position="1"/>
        <end position="35"/>
    </location>
</feature>
<sequence length="192" mass="21607">TPATQHFSPNQGSSSNVTVAESLSPTSQPHQSSQVHSSLLNLNTDVARTAHHSVRLSRPMGQFGQCEECKSPKTGYNWCQYCGIERCQNNFVNWTSGCKEIDDFIRVAQLKAINVRSILEWIDYDEFTNVNHLANGGNSSVFTAYWPRGPIRAWDSNNNDWERGWGQANSDVIILKRIKNSNKVTTDFLNEA</sequence>
<evidence type="ECO:0000313" key="3">
    <source>
        <dbReference type="Proteomes" id="UP000789572"/>
    </source>
</evidence>
<evidence type="ECO:0000256" key="1">
    <source>
        <dbReference type="SAM" id="MobiDB-lite"/>
    </source>
</evidence>
<gene>
    <name evidence="2" type="ORF">POCULU_LOCUS10958</name>
</gene>
<dbReference type="AlphaFoldDB" id="A0A9N9HF62"/>
<reference evidence="2" key="1">
    <citation type="submission" date="2021-06" db="EMBL/GenBank/DDBJ databases">
        <authorList>
            <person name="Kallberg Y."/>
            <person name="Tangrot J."/>
            <person name="Rosling A."/>
        </authorList>
    </citation>
    <scope>NUCLEOTIDE SEQUENCE</scope>
    <source>
        <strain evidence="2">IA702</strain>
    </source>
</reference>
<organism evidence="2 3">
    <name type="scientific">Paraglomus occultum</name>
    <dbReference type="NCBI Taxonomy" id="144539"/>
    <lineage>
        <taxon>Eukaryota</taxon>
        <taxon>Fungi</taxon>
        <taxon>Fungi incertae sedis</taxon>
        <taxon>Mucoromycota</taxon>
        <taxon>Glomeromycotina</taxon>
        <taxon>Glomeromycetes</taxon>
        <taxon>Paraglomerales</taxon>
        <taxon>Paraglomeraceae</taxon>
        <taxon>Paraglomus</taxon>
    </lineage>
</organism>
<feature type="compositionally biased region" description="Polar residues" evidence="1">
    <location>
        <begin position="1"/>
        <end position="21"/>
    </location>
</feature>
<name>A0A9N9HF62_9GLOM</name>
<feature type="non-terminal residue" evidence="2">
    <location>
        <position position="192"/>
    </location>
</feature>
<proteinExistence type="predicted"/>
<dbReference type="OrthoDB" id="2374426at2759"/>